<dbReference type="OrthoDB" id="2359554at2759"/>
<evidence type="ECO:0000313" key="2">
    <source>
        <dbReference type="EMBL" id="RIA83339.1"/>
    </source>
</evidence>
<sequence>MMSQYAFSNECAEKNDGKFILRKPNISPRLFNIILGFIYGGNIELKNLQGPDVIKLLIAADELNIQSLISHIHEFLIEHQAEFYTKIQLIIDKKNSSHYNKKNVPYDFKLLYRSSKNTQSFHRNCDNKQATIWVAKIQRSKQLIGGYNPLEWGGNCGYKNAADSPSMSNLICPDSNNWRYS</sequence>
<accession>A0A397SEN7</accession>
<name>A0A397SEN7_9GLOM</name>
<dbReference type="SUPFAM" id="SSF54695">
    <property type="entry name" value="POZ domain"/>
    <property type="match status" value="1"/>
</dbReference>
<evidence type="ECO:0000259" key="1">
    <source>
        <dbReference type="Pfam" id="PF00651"/>
    </source>
</evidence>
<comment type="caution">
    <text evidence="2">The sequence shown here is derived from an EMBL/GenBank/DDBJ whole genome shotgun (WGS) entry which is preliminary data.</text>
</comment>
<dbReference type="AlphaFoldDB" id="A0A397SEN7"/>
<gene>
    <name evidence="2" type="ORF">C1645_833983</name>
</gene>
<proteinExistence type="predicted"/>
<dbReference type="EMBL" id="QKYT01000581">
    <property type="protein sequence ID" value="RIA83339.1"/>
    <property type="molecule type" value="Genomic_DNA"/>
</dbReference>
<dbReference type="CDD" id="cd18186">
    <property type="entry name" value="BTB_POZ_ZBTB_KLHL-like"/>
    <property type="match status" value="1"/>
</dbReference>
<protein>
    <recommendedName>
        <fullName evidence="1">BTB domain-containing protein</fullName>
    </recommendedName>
</protein>
<dbReference type="InterPro" id="IPR011333">
    <property type="entry name" value="SKP1/BTB/POZ_sf"/>
</dbReference>
<keyword evidence="3" id="KW-1185">Reference proteome</keyword>
<organism evidence="2 3">
    <name type="scientific">Glomus cerebriforme</name>
    <dbReference type="NCBI Taxonomy" id="658196"/>
    <lineage>
        <taxon>Eukaryota</taxon>
        <taxon>Fungi</taxon>
        <taxon>Fungi incertae sedis</taxon>
        <taxon>Mucoromycota</taxon>
        <taxon>Glomeromycotina</taxon>
        <taxon>Glomeromycetes</taxon>
        <taxon>Glomerales</taxon>
        <taxon>Glomeraceae</taxon>
        <taxon>Glomus</taxon>
    </lineage>
</organism>
<dbReference type="InterPro" id="IPR000210">
    <property type="entry name" value="BTB/POZ_dom"/>
</dbReference>
<evidence type="ECO:0000313" key="3">
    <source>
        <dbReference type="Proteomes" id="UP000265703"/>
    </source>
</evidence>
<reference evidence="2 3" key="1">
    <citation type="submission" date="2018-06" db="EMBL/GenBank/DDBJ databases">
        <title>Comparative genomics reveals the genomic features of Rhizophagus irregularis, R. cerebriforme, R. diaphanum and Gigaspora rosea, and their symbiotic lifestyle signature.</title>
        <authorList>
            <person name="Morin E."/>
            <person name="San Clemente H."/>
            <person name="Chen E.C.H."/>
            <person name="De La Providencia I."/>
            <person name="Hainaut M."/>
            <person name="Kuo A."/>
            <person name="Kohler A."/>
            <person name="Murat C."/>
            <person name="Tang N."/>
            <person name="Roy S."/>
            <person name="Loubradou J."/>
            <person name="Henrissat B."/>
            <person name="Grigoriev I.V."/>
            <person name="Corradi N."/>
            <person name="Roux C."/>
            <person name="Martin F.M."/>
        </authorList>
    </citation>
    <scope>NUCLEOTIDE SEQUENCE [LARGE SCALE GENOMIC DNA]</scope>
    <source>
        <strain evidence="2 3">DAOM 227022</strain>
    </source>
</reference>
<dbReference type="Gene3D" id="3.30.710.10">
    <property type="entry name" value="Potassium Channel Kv1.1, Chain A"/>
    <property type="match status" value="1"/>
</dbReference>
<feature type="domain" description="BTB" evidence="1">
    <location>
        <begin position="7"/>
        <end position="79"/>
    </location>
</feature>
<dbReference type="Proteomes" id="UP000265703">
    <property type="component" value="Unassembled WGS sequence"/>
</dbReference>
<dbReference type="Pfam" id="PF00651">
    <property type="entry name" value="BTB"/>
    <property type="match status" value="1"/>
</dbReference>